<comment type="caution">
    <text evidence="2">The sequence shown here is derived from an EMBL/GenBank/DDBJ whole genome shotgun (WGS) entry which is preliminary data.</text>
</comment>
<organism evidence="2 3">
    <name type="scientific">Candidatus Cryptobacteroides merdipullorum</name>
    <dbReference type="NCBI Taxonomy" id="2840771"/>
    <lineage>
        <taxon>Bacteria</taxon>
        <taxon>Pseudomonadati</taxon>
        <taxon>Bacteroidota</taxon>
        <taxon>Bacteroidia</taxon>
        <taxon>Bacteroidales</taxon>
        <taxon>Candidatus Cryptobacteroides</taxon>
    </lineage>
</organism>
<evidence type="ECO:0000313" key="2">
    <source>
        <dbReference type="EMBL" id="HIT46942.1"/>
    </source>
</evidence>
<proteinExistence type="predicted"/>
<gene>
    <name evidence="2" type="ORF">IAC35_03680</name>
</gene>
<dbReference type="Proteomes" id="UP000886881">
    <property type="component" value="Unassembled WGS sequence"/>
</dbReference>
<dbReference type="Gene3D" id="3.90.1200.10">
    <property type="match status" value="1"/>
</dbReference>
<dbReference type="InterPro" id="IPR011009">
    <property type="entry name" value="Kinase-like_dom_sf"/>
</dbReference>
<evidence type="ECO:0000313" key="3">
    <source>
        <dbReference type="Proteomes" id="UP000886881"/>
    </source>
</evidence>
<evidence type="ECO:0000259" key="1">
    <source>
        <dbReference type="Pfam" id="PF01636"/>
    </source>
</evidence>
<accession>A0A9D1KHG3</accession>
<reference evidence="2" key="1">
    <citation type="submission" date="2020-10" db="EMBL/GenBank/DDBJ databases">
        <authorList>
            <person name="Gilroy R."/>
        </authorList>
    </citation>
    <scope>NUCLEOTIDE SEQUENCE</scope>
    <source>
        <strain evidence="2">ChiHecec2B26-709</strain>
    </source>
</reference>
<protein>
    <submittedName>
        <fullName evidence="2">Phosphotransferase</fullName>
    </submittedName>
</protein>
<dbReference type="InterPro" id="IPR002575">
    <property type="entry name" value="Aminoglycoside_PTrfase"/>
</dbReference>
<feature type="domain" description="Aminoglycoside phosphotransferase" evidence="1">
    <location>
        <begin position="27"/>
        <end position="255"/>
    </location>
</feature>
<dbReference type="Pfam" id="PF01636">
    <property type="entry name" value="APH"/>
    <property type="match status" value="1"/>
</dbReference>
<reference evidence="2" key="2">
    <citation type="journal article" date="2021" name="PeerJ">
        <title>Extensive microbial diversity within the chicken gut microbiome revealed by metagenomics and culture.</title>
        <authorList>
            <person name="Gilroy R."/>
            <person name="Ravi A."/>
            <person name="Getino M."/>
            <person name="Pursley I."/>
            <person name="Horton D.L."/>
            <person name="Alikhan N.F."/>
            <person name="Baker D."/>
            <person name="Gharbi K."/>
            <person name="Hall N."/>
            <person name="Watson M."/>
            <person name="Adriaenssens E.M."/>
            <person name="Foster-Nyarko E."/>
            <person name="Jarju S."/>
            <person name="Secka A."/>
            <person name="Antonio M."/>
            <person name="Oren A."/>
            <person name="Chaudhuri R.R."/>
            <person name="La Ragione R."/>
            <person name="Hildebrand F."/>
            <person name="Pallen M.J."/>
        </authorList>
    </citation>
    <scope>NUCLEOTIDE SEQUENCE</scope>
    <source>
        <strain evidence="2">ChiHecec2B26-709</strain>
    </source>
</reference>
<dbReference type="Gene3D" id="3.30.200.20">
    <property type="entry name" value="Phosphorylase Kinase, domain 1"/>
    <property type="match status" value="1"/>
</dbReference>
<sequence length="343" mass="39406">MEILSKLYENWSGCRPFGSELLPLSGSARKYYRITGEAGAVIGCIGTNPAENRAFLALAERFESAGLHAPHIYAVSDDGMRYLQEDLGDGQLFELLKPAIDDASYSESQLAWIHDTIALLPAVQFKVGEGFDWGVCFPDREFNARMVNFDINYFKYDFLKLTGLEFDEIRLQDDFDRLVQDSTDFEGDTFMYRDFQARNIMIKDGEPCFIDFQGGRRGPVQYDLASFLWNAGTHFPKPLREELERVYLRALEEFRQVDADDFYRRYRLITLVRLLQETGAYGFRGIVERKQLFLNCIPGVLRSLHELASVPFGRYPYLTELLLRLSEDWDGGTILPGVRVAVR</sequence>
<name>A0A9D1KHG3_9BACT</name>
<dbReference type="AlphaFoldDB" id="A0A9D1KHG3"/>
<dbReference type="EMBL" id="DVLC01000071">
    <property type="protein sequence ID" value="HIT46942.1"/>
    <property type="molecule type" value="Genomic_DNA"/>
</dbReference>
<dbReference type="SUPFAM" id="SSF56112">
    <property type="entry name" value="Protein kinase-like (PK-like)"/>
    <property type="match status" value="1"/>
</dbReference>